<comment type="caution">
    <text evidence="2">The sequence shown here is derived from an EMBL/GenBank/DDBJ whole genome shotgun (WGS) entry which is preliminary data.</text>
</comment>
<accession>A0ABV7VHQ0</accession>
<dbReference type="GO" id="GO:0016787">
    <property type="term" value="F:hydrolase activity"/>
    <property type="evidence" value="ECO:0007669"/>
    <property type="project" value="UniProtKB-KW"/>
</dbReference>
<dbReference type="Gene3D" id="3.40.50.1820">
    <property type="entry name" value="alpha/beta hydrolase"/>
    <property type="match status" value="1"/>
</dbReference>
<gene>
    <name evidence="2" type="ORF">ACFOOQ_14245</name>
</gene>
<keyword evidence="3" id="KW-1185">Reference proteome</keyword>
<keyword evidence="2" id="KW-0378">Hydrolase</keyword>
<dbReference type="PANTHER" id="PTHR43194:SF2">
    <property type="entry name" value="PEROXISOMAL MEMBRANE PROTEIN LPX1"/>
    <property type="match status" value="1"/>
</dbReference>
<dbReference type="InterPro" id="IPR029058">
    <property type="entry name" value="AB_hydrolase_fold"/>
</dbReference>
<evidence type="ECO:0000259" key="1">
    <source>
        <dbReference type="Pfam" id="PF12697"/>
    </source>
</evidence>
<name>A0ABV7VHQ0_9PROT</name>
<protein>
    <submittedName>
        <fullName evidence="2">Alpha/beta fold hydrolase</fullName>
    </submittedName>
</protein>
<feature type="domain" description="AB hydrolase-1" evidence="1">
    <location>
        <begin position="29"/>
        <end position="278"/>
    </location>
</feature>
<dbReference type="Proteomes" id="UP001595711">
    <property type="component" value="Unassembled WGS sequence"/>
</dbReference>
<organism evidence="2 3">
    <name type="scientific">Ferrovibrio xuzhouensis</name>
    <dbReference type="NCBI Taxonomy" id="1576914"/>
    <lineage>
        <taxon>Bacteria</taxon>
        <taxon>Pseudomonadati</taxon>
        <taxon>Pseudomonadota</taxon>
        <taxon>Alphaproteobacteria</taxon>
        <taxon>Rhodospirillales</taxon>
        <taxon>Rhodospirillaceae</taxon>
        <taxon>Ferrovibrio</taxon>
    </lineage>
</organism>
<dbReference type="InterPro" id="IPR050228">
    <property type="entry name" value="Carboxylesterase_BioH"/>
</dbReference>
<dbReference type="SUPFAM" id="SSF53474">
    <property type="entry name" value="alpha/beta-Hydrolases"/>
    <property type="match status" value="1"/>
</dbReference>
<reference evidence="3" key="1">
    <citation type="journal article" date="2019" name="Int. J. Syst. Evol. Microbiol.">
        <title>The Global Catalogue of Microorganisms (GCM) 10K type strain sequencing project: providing services to taxonomists for standard genome sequencing and annotation.</title>
        <authorList>
            <consortium name="The Broad Institute Genomics Platform"/>
            <consortium name="The Broad Institute Genome Sequencing Center for Infectious Disease"/>
            <person name="Wu L."/>
            <person name="Ma J."/>
        </authorList>
    </citation>
    <scope>NUCLEOTIDE SEQUENCE [LARGE SCALE GENOMIC DNA]</scope>
    <source>
        <strain evidence="3">KCTC 42182</strain>
    </source>
</reference>
<dbReference type="RefSeq" id="WP_379727816.1">
    <property type="nucleotide sequence ID" value="NZ_JBHRYJ010000003.1"/>
</dbReference>
<proteinExistence type="predicted"/>
<dbReference type="PANTHER" id="PTHR43194">
    <property type="entry name" value="HYDROLASE ALPHA/BETA FOLD FAMILY"/>
    <property type="match status" value="1"/>
</dbReference>
<evidence type="ECO:0000313" key="2">
    <source>
        <dbReference type="EMBL" id="MFC3676714.1"/>
    </source>
</evidence>
<dbReference type="Pfam" id="PF12697">
    <property type="entry name" value="Abhydrolase_6"/>
    <property type="match status" value="1"/>
</dbReference>
<dbReference type="EMBL" id="JBHRYJ010000003">
    <property type="protein sequence ID" value="MFC3676714.1"/>
    <property type="molecule type" value="Genomic_DNA"/>
</dbReference>
<sequence length="286" mass="30929">MTTPRSLYLTLGGRNVHLLDWGREDAPAVILWHGLNRNARDFDDLAAALSPRYRLLAPDTIGRGLSEWSPKPDAEYTVPFYARQAVELLDQLKLQSVRWVGTSMGGLVGMVAAATALTNRISHLVLNDVGPAIAPGAVQRILQYAGNPPVFTTVPEAEAYFREIYAAFGVATDAGWRKLVETSLRRLPDGRLTPHTDPEVAAVLARQTAAPKAPDAPTDAWPLYDLITAKTFLIRGAVSDLLAAETAAEMTRRGPKARRIDIPGIGHAPALDTPEQIALVAEFLAG</sequence>
<evidence type="ECO:0000313" key="3">
    <source>
        <dbReference type="Proteomes" id="UP001595711"/>
    </source>
</evidence>
<dbReference type="InterPro" id="IPR000073">
    <property type="entry name" value="AB_hydrolase_1"/>
</dbReference>